<dbReference type="Pfam" id="PF14748">
    <property type="entry name" value="P5CR_dimer"/>
    <property type="match status" value="1"/>
</dbReference>
<evidence type="ECO:0000256" key="1">
    <source>
        <dbReference type="ARBA" id="ARBA00005525"/>
    </source>
</evidence>
<keyword evidence="4" id="KW-0963">Cytoplasm</keyword>
<dbReference type="GO" id="GO:0005737">
    <property type="term" value="C:cytoplasm"/>
    <property type="evidence" value="ECO:0007669"/>
    <property type="project" value="UniProtKB-SubCell"/>
</dbReference>
<protein>
    <recommendedName>
        <fullName evidence="4">Pyrroline-5-carboxylate reductase</fullName>
        <shortName evidence="4">P5C reductase</shortName>
        <shortName evidence="4">P5CR</shortName>
        <ecNumber evidence="4">1.5.1.2</ecNumber>
    </recommendedName>
    <alternativeName>
        <fullName evidence="4">PCA reductase</fullName>
    </alternativeName>
</protein>
<comment type="similarity">
    <text evidence="1 4">Belongs to the pyrroline-5-carboxylate reductase family.</text>
</comment>
<evidence type="ECO:0000259" key="6">
    <source>
        <dbReference type="Pfam" id="PF03807"/>
    </source>
</evidence>
<dbReference type="PANTHER" id="PTHR11645:SF0">
    <property type="entry name" value="PYRROLINE-5-CARBOXYLATE REDUCTASE 3"/>
    <property type="match status" value="1"/>
</dbReference>
<dbReference type="Gene3D" id="3.40.50.720">
    <property type="entry name" value="NAD(P)-binding Rossmann-like Domain"/>
    <property type="match status" value="1"/>
</dbReference>
<dbReference type="PANTHER" id="PTHR11645">
    <property type="entry name" value="PYRROLINE-5-CARBOXYLATE REDUCTASE"/>
    <property type="match status" value="1"/>
</dbReference>
<dbReference type="InterPro" id="IPR029036">
    <property type="entry name" value="P5CR_dimer"/>
</dbReference>
<keyword evidence="3 4" id="KW-0560">Oxidoreductase</keyword>
<dbReference type="EMBL" id="CP064787">
    <property type="protein sequence ID" value="QSG06303.1"/>
    <property type="molecule type" value="Genomic_DNA"/>
</dbReference>
<keyword evidence="2 4" id="KW-0521">NADP</keyword>
<comment type="catalytic activity">
    <reaction evidence="4">
        <text>L-proline + NADP(+) = (S)-1-pyrroline-5-carboxylate + NADPH + 2 H(+)</text>
        <dbReference type="Rhea" id="RHEA:14109"/>
        <dbReference type="ChEBI" id="CHEBI:15378"/>
        <dbReference type="ChEBI" id="CHEBI:17388"/>
        <dbReference type="ChEBI" id="CHEBI:57783"/>
        <dbReference type="ChEBI" id="CHEBI:58349"/>
        <dbReference type="ChEBI" id="CHEBI:60039"/>
        <dbReference type="EC" id="1.5.1.2"/>
    </reaction>
</comment>
<dbReference type="InterPro" id="IPR028939">
    <property type="entry name" value="P5C_Rdtase_cat_N"/>
</dbReference>
<evidence type="ECO:0000259" key="7">
    <source>
        <dbReference type="Pfam" id="PF14748"/>
    </source>
</evidence>
<dbReference type="InterPro" id="IPR036291">
    <property type="entry name" value="NAD(P)-bd_dom_sf"/>
</dbReference>
<name>A0A897N4X4_9EURY</name>
<feature type="domain" description="Pyrroline-5-carboxylate reductase dimerisation" evidence="7">
    <location>
        <begin position="120"/>
        <end position="223"/>
    </location>
</feature>
<evidence type="ECO:0000256" key="5">
    <source>
        <dbReference type="PIRSR" id="PIRSR000193-1"/>
    </source>
</evidence>
<evidence type="ECO:0000256" key="2">
    <source>
        <dbReference type="ARBA" id="ARBA00022857"/>
    </source>
</evidence>
<reference evidence="8" key="1">
    <citation type="submission" date="2020-11" db="EMBL/GenBank/DDBJ databases">
        <title>Carbohydrate-dependent, anaerobic sulfur respiration: A novel catabolism in halophilic archaea.</title>
        <authorList>
            <person name="Sorokin D.Y."/>
            <person name="Messina E."/>
            <person name="Smedile F."/>
            <person name="La Cono V."/>
            <person name="Hallsworth J.E."/>
            <person name="Yakimov M.M."/>
        </authorList>
    </citation>
    <scope>NUCLEOTIDE SEQUENCE</scope>
    <source>
        <strain evidence="8">HSR12-1</strain>
    </source>
</reference>
<dbReference type="Proteomes" id="UP000663525">
    <property type="component" value="Chromosome"/>
</dbReference>
<dbReference type="SUPFAM" id="SSF48179">
    <property type="entry name" value="6-phosphogluconate dehydrogenase C-terminal domain-like"/>
    <property type="match status" value="1"/>
</dbReference>
<gene>
    <name evidence="4 8" type="primary">proC</name>
    <name evidence="8" type="ORF">HSR121_1969</name>
</gene>
<keyword evidence="4" id="KW-0641">Proline biosynthesis</keyword>
<dbReference type="GO" id="GO:0004735">
    <property type="term" value="F:pyrroline-5-carboxylate reductase activity"/>
    <property type="evidence" value="ECO:0007669"/>
    <property type="project" value="UniProtKB-UniRule"/>
</dbReference>
<keyword evidence="4" id="KW-0028">Amino-acid biosynthesis</keyword>
<dbReference type="GO" id="GO:0055129">
    <property type="term" value="P:L-proline biosynthetic process"/>
    <property type="evidence" value="ECO:0007669"/>
    <property type="project" value="UniProtKB-UniRule"/>
</dbReference>
<dbReference type="UniPathway" id="UPA00098">
    <property type="reaction ID" value="UER00361"/>
</dbReference>
<dbReference type="InterPro" id="IPR000304">
    <property type="entry name" value="Pyrroline-COOH_reductase"/>
</dbReference>
<evidence type="ECO:0000256" key="3">
    <source>
        <dbReference type="ARBA" id="ARBA00023002"/>
    </source>
</evidence>
<evidence type="ECO:0000313" key="9">
    <source>
        <dbReference type="Proteomes" id="UP000663525"/>
    </source>
</evidence>
<feature type="binding site" evidence="5">
    <location>
        <begin position="37"/>
        <end position="40"/>
    </location>
    <ligand>
        <name>NADP(+)</name>
        <dbReference type="ChEBI" id="CHEBI:58349"/>
    </ligand>
</feature>
<sequence>MTAIDADPDALEAVEAYSTTTTTDLAAAGESDVVVLAVKPDVVATVLDELDLSADQTLVTVAAGVSRSFVADRTDATVVRVMPNLAAETGDMAAAVTRDGLSEDVRELLATVGEYAVIDEALMDVSTAVNGSGPAFVFYLIGAMKAAGMEGGLDPEQAETLAAQTFKGAAETVLRDERSVDELIDAVCSPNGTTIEGMEVLWDSDVEDRIVEAVGAAERRSAEIAEAFDDE</sequence>
<evidence type="ECO:0000313" key="8">
    <source>
        <dbReference type="EMBL" id="QSG06303.1"/>
    </source>
</evidence>
<comment type="catalytic activity">
    <reaction evidence="4">
        <text>L-proline + NAD(+) = (S)-1-pyrroline-5-carboxylate + NADH + 2 H(+)</text>
        <dbReference type="Rhea" id="RHEA:14105"/>
        <dbReference type="ChEBI" id="CHEBI:15378"/>
        <dbReference type="ChEBI" id="CHEBI:17388"/>
        <dbReference type="ChEBI" id="CHEBI:57540"/>
        <dbReference type="ChEBI" id="CHEBI:57945"/>
        <dbReference type="ChEBI" id="CHEBI:60039"/>
        <dbReference type="EC" id="1.5.1.2"/>
    </reaction>
</comment>
<dbReference type="Gene3D" id="1.10.3730.10">
    <property type="entry name" value="ProC C-terminal domain-like"/>
    <property type="match status" value="1"/>
</dbReference>
<dbReference type="AlphaFoldDB" id="A0A897N4X4"/>
<accession>A0A897N4X4</accession>
<evidence type="ECO:0000256" key="4">
    <source>
        <dbReference type="HAMAP-Rule" id="MF_01925"/>
    </source>
</evidence>
<dbReference type="EC" id="1.5.1.2" evidence="4"/>
<comment type="function">
    <text evidence="4">Catalyzes the reduction of 1-pyrroline-5-carboxylate (PCA) to L-proline.</text>
</comment>
<dbReference type="PIRSF" id="PIRSF000193">
    <property type="entry name" value="Pyrrol-5-carb_rd"/>
    <property type="match status" value="1"/>
</dbReference>
<dbReference type="SUPFAM" id="SSF51735">
    <property type="entry name" value="NAD(P)-binding Rossmann-fold domains"/>
    <property type="match status" value="1"/>
</dbReference>
<proteinExistence type="inferred from homology"/>
<comment type="pathway">
    <text evidence="4">Amino-acid biosynthesis; L-proline biosynthesis; L-proline from L-glutamate 5-semialdehyde: step 1/1.</text>
</comment>
<dbReference type="HAMAP" id="MF_01925">
    <property type="entry name" value="P5C_reductase"/>
    <property type="match status" value="1"/>
</dbReference>
<comment type="subcellular location">
    <subcellularLocation>
        <location evidence="4">Cytoplasm</location>
    </subcellularLocation>
</comment>
<dbReference type="FunFam" id="1.10.3730.10:FF:000001">
    <property type="entry name" value="Pyrroline-5-carboxylate reductase"/>
    <property type="match status" value="1"/>
</dbReference>
<dbReference type="InterPro" id="IPR008927">
    <property type="entry name" value="6-PGluconate_DH-like_C_sf"/>
</dbReference>
<organism evidence="8 9">
    <name type="scientific">Halapricum desulfuricans</name>
    <dbReference type="NCBI Taxonomy" id="2841257"/>
    <lineage>
        <taxon>Archaea</taxon>
        <taxon>Methanobacteriati</taxon>
        <taxon>Methanobacteriota</taxon>
        <taxon>Stenosarchaea group</taxon>
        <taxon>Halobacteria</taxon>
        <taxon>Halobacteriales</taxon>
        <taxon>Haloarculaceae</taxon>
        <taxon>Halapricum</taxon>
    </lineage>
</organism>
<feature type="domain" description="Pyrroline-5-carboxylate reductase catalytic N-terminal" evidence="6">
    <location>
        <begin position="7"/>
        <end position="64"/>
    </location>
</feature>
<dbReference type="Pfam" id="PF03807">
    <property type="entry name" value="F420_oxidored"/>
    <property type="match status" value="1"/>
</dbReference>